<evidence type="ECO:0000313" key="4">
    <source>
        <dbReference type="Proteomes" id="UP000633509"/>
    </source>
</evidence>
<evidence type="ECO:0000313" key="3">
    <source>
        <dbReference type="EMBL" id="MBE1582516.1"/>
    </source>
</evidence>
<dbReference type="PROSITE" id="PS50106">
    <property type="entry name" value="PDZ"/>
    <property type="match status" value="1"/>
</dbReference>
<dbReference type="SUPFAM" id="SSF52096">
    <property type="entry name" value="ClpP/crotonase"/>
    <property type="match status" value="1"/>
</dbReference>
<feature type="signal peptide" evidence="1">
    <location>
        <begin position="1"/>
        <end position="38"/>
    </location>
</feature>
<evidence type="ECO:0000259" key="2">
    <source>
        <dbReference type="PROSITE" id="PS50106"/>
    </source>
</evidence>
<dbReference type="PANTHER" id="PTHR32060:SF30">
    <property type="entry name" value="CARBOXY-TERMINAL PROCESSING PROTEASE CTPA"/>
    <property type="match status" value="1"/>
</dbReference>
<feature type="chain" id="PRO_5046305096" evidence="1">
    <location>
        <begin position="39"/>
        <end position="487"/>
    </location>
</feature>
<reference evidence="3 4" key="1">
    <citation type="submission" date="2020-10" db="EMBL/GenBank/DDBJ databases">
        <title>Sequencing the genomes of 1000 actinobacteria strains.</title>
        <authorList>
            <person name="Klenk H.-P."/>
        </authorList>
    </citation>
    <scope>NUCLEOTIDE SEQUENCE [LARGE SCALE GENOMIC DNA]</scope>
    <source>
        <strain evidence="3 4">DSM 43173</strain>
    </source>
</reference>
<dbReference type="SMART" id="SM00245">
    <property type="entry name" value="TSPc"/>
    <property type="match status" value="1"/>
</dbReference>
<dbReference type="EC" id="3.4.21.102" evidence="3"/>
<sequence>MVLLLVDPQAAVMTAPAAARAAAAGLALLLAAACTAPAPPRSQASTAAGTACSQPQGRPGAETATTIDVIEQAYFCILGNYYSGATLDARSLLTAGFAALTQQLNRDGRDVPEATMPALTGDRKADWAAFETAYRKITDQVPGLRDKLAVVTLEAVVAALGDDHARWAHDVERPPGYYDGDGYGLGLEANVNGEQVQSNSGTALAPLFVTTVPGGAARAAGLRPGDLIESINGSAPFIDGEATPAIAALYPRYPQARPVRLRLLRQSTGRRWSVTLEPGLYQRDLATLQVVQSKLLDDDIAYVRMRGFAPDSADRVLKAISRLRTGRTLAGVVLDLRGNGGGSPKEAIRLVSAFAHGQATAHLCTVDGRCETLRTDDTVPLLDLPLMVLTDRGCASACEHFTSAVKNLRTGVLIGTRTAGVISGPAQPYLLGNNTTLSFPTRHHLGPGHEVIDRIGVPPDHHVPLTPQDAAAGRDPALAKALALLHK</sequence>
<dbReference type="InterPro" id="IPR036034">
    <property type="entry name" value="PDZ_sf"/>
</dbReference>
<dbReference type="EMBL" id="JADBEK010000001">
    <property type="protein sequence ID" value="MBE1582516.1"/>
    <property type="molecule type" value="Genomic_DNA"/>
</dbReference>
<dbReference type="SUPFAM" id="SSF50156">
    <property type="entry name" value="PDZ domain-like"/>
    <property type="match status" value="1"/>
</dbReference>
<dbReference type="InterPro" id="IPR001478">
    <property type="entry name" value="PDZ"/>
</dbReference>
<evidence type="ECO:0000256" key="1">
    <source>
        <dbReference type="SAM" id="SignalP"/>
    </source>
</evidence>
<dbReference type="Proteomes" id="UP000633509">
    <property type="component" value="Unassembled WGS sequence"/>
</dbReference>
<organism evidence="3 4">
    <name type="scientific">Nonomuraea angiospora</name>
    <dbReference type="NCBI Taxonomy" id="46172"/>
    <lineage>
        <taxon>Bacteria</taxon>
        <taxon>Bacillati</taxon>
        <taxon>Actinomycetota</taxon>
        <taxon>Actinomycetes</taxon>
        <taxon>Streptosporangiales</taxon>
        <taxon>Streptosporangiaceae</taxon>
        <taxon>Nonomuraea</taxon>
    </lineage>
</organism>
<keyword evidence="3" id="KW-0378">Hydrolase</keyword>
<gene>
    <name evidence="3" type="ORF">H4W80_000774</name>
</gene>
<dbReference type="PANTHER" id="PTHR32060">
    <property type="entry name" value="TAIL-SPECIFIC PROTEASE"/>
    <property type="match status" value="1"/>
</dbReference>
<proteinExistence type="predicted"/>
<dbReference type="InterPro" id="IPR005151">
    <property type="entry name" value="Tail-specific_protease"/>
</dbReference>
<dbReference type="Gene3D" id="2.30.42.10">
    <property type="match status" value="1"/>
</dbReference>
<comment type="caution">
    <text evidence="3">The sequence shown here is derived from an EMBL/GenBank/DDBJ whole genome shotgun (WGS) entry which is preliminary data.</text>
</comment>
<dbReference type="Pfam" id="PF03572">
    <property type="entry name" value="Peptidase_S41"/>
    <property type="match status" value="1"/>
</dbReference>
<dbReference type="RefSeq" id="WP_318786687.1">
    <property type="nucleotide sequence ID" value="NZ_JADBEK010000001.1"/>
</dbReference>
<feature type="domain" description="PDZ" evidence="2">
    <location>
        <begin position="184"/>
        <end position="240"/>
    </location>
</feature>
<dbReference type="Gene3D" id="3.90.226.10">
    <property type="entry name" value="2-enoyl-CoA Hydratase, Chain A, domain 1"/>
    <property type="match status" value="1"/>
</dbReference>
<name>A0ABR9LPD0_9ACTN</name>
<dbReference type="InterPro" id="IPR029045">
    <property type="entry name" value="ClpP/crotonase-like_dom_sf"/>
</dbReference>
<accession>A0ABR9LPD0</accession>
<keyword evidence="1" id="KW-0732">Signal</keyword>
<dbReference type="GO" id="GO:0006508">
    <property type="term" value="P:proteolysis"/>
    <property type="evidence" value="ECO:0007669"/>
    <property type="project" value="UniProtKB-KW"/>
</dbReference>
<dbReference type="GO" id="GO:0004252">
    <property type="term" value="F:serine-type endopeptidase activity"/>
    <property type="evidence" value="ECO:0007669"/>
    <property type="project" value="UniProtKB-EC"/>
</dbReference>
<keyword evidence="3" id="KW-0645">Protease</keyword>
<keyword evidence="4" id="KW-1185">Reference proteome</keyword>
<dbReference type="CDD" id="cd06567">
    <property type="entry name" value="Peptidase_S41"/>
    <property type="match status" value="1"/>
</dbReference>
<protein>
    <submittedName>
        <fullName evidence="3">Carboxyl-terminal processing protease</fullName>
        <ecNumber evidence="3">3.4.21.102</ecNumber>
    </submittedName>
</protein>